<dbReference type="InterPro" id="IPR000980">
    <property type="entry name" value="SH2"/>
</dbReference>
<evidence type="ECO:0000313" key="22">
    <source>
        <dbReference type="Ensembl" id="ENSPNAP00000073200.1"/>
    </source>
</evidence>
<dbReference type="SMART" id="SM00252">
    <property type="entry name" value="SH2"/>
    <property type="match status" value="2"/>
</dbReference>
<evidence type="ECO:0000259" key="19">
    <source>
        <dbReference type="PROSITE" id="PS50003"/>
    </source>
</evidence>
<evidence type="ECO:0000256" key="6">
    <source>
        <dbReference type="ARBA" id="ARBA00022737"/>
    </source>
</evidence>
<evidence type="ECO:0000256" key="5">
    <source>
        <dbReference type="ARBA" id="ARBA00022553"/>
    </source>
</evidence>
<dbReference type="Proteomes" id="UP001501920">
    <property type="component" value="Chromosome 20"/>
</dbReference>
<dbReference type="GO" id="GO:0005102">
    <property type="term" value="F:signaling receptor binding"/>
    <property type="evidence" value="ECO:0007669"/>
    <property type="project" value="UniProtKB-ARBA"/>
</dbReference>
<evidence type="ECO:0000256" key="16">
    <source>
        <dbReference type="SAM" id="MobiDB-lite"/>
    </source>
</evidence>
<evidence type="ECO:0000256" key="3">
    <source>
        <dbReference type="ARBA" id="ARBA00022468"/>
    </source>
</evidence>
<evidence type="ECO:0000256" key="11">
    <source>
        <dbReference type="ARBA" id="ARBA00071364"/>
    </source>
</evidence>
<dbReference type="CDD" id="cd10353">
    <property type="entry name" value="SH2_Nterm_RasGAP"/>
    <property type="match status" value="1"/>
</dbReference>
<evidence type="ECO:0000256" key="10">
    <source>
        <dbReference type="ARBA" id="ARBA00065582"/>
    </source>
</evidence>
<dbReference type="GO" id="GO:0005096">
    <property type="term" value="F:GTPase activator activity"/>
    <property type="evidence" value="ECO:0007669"/>
    <property type="project" value="UniProtKB-KW"/>
</dbReference>
<reference evidence="22" key="2">
    <citation type="submission" date="2025-08" db="UniProtKB">
        <authorList>
            <consortium name="Ensembl"/>
        </authorList>
    </citation>
    <scope>IDENTIFICATION</scope>
</reference>
<dbReference type="InterPro" id="IPR023152">
    <property type="entry name" value="RasGAP_CS"/>
</dbReference>
<evidence type="ECO:0000313" key="23">
    <source>
        <dbReference type="Proteomes" id="UP001501920"/>
    </source>
</evidence>
<dbReference type="FunFam" id="2.60.40.150:FF:000052">
    <property type="entry name" value="RAS p21 protein activator 1"/>
    <property type="match status" value="1"/>
</dbReference>
<dbReference type="InterPro" id="IPR035652">
    <property type="entry name" value="RasGAP_SH3"/>
</dbReference>
<dbReference type="FunFam" id="3.30.505.10:FF:000033">
    <property type="entry name" value="RAS p21 protein activator 1"/>
    <property type="match status" value="1"/>
</dbReference>
<dbReference type="InterPro" id="IPR035841">
    <property type="entry name" value="RasGAP_N_SH2"/>
</dbReference>
<evidence type="ECO:0000256" key="4">
    <source>
        <dbReference type="ARBA" id="ARBA00022490"/>
    </source>
</evidence>
<dbReference type="GO" id="GO:0048731">
    <property type="term" value="P:system development"/>
    <property type="evidence" value="ECO:0007669"/>
    <property type="project" value="UniProtKB-ARBA"/>
</dbReference>
<dbReference type="InterPro" id="IPR036028">
    <property type="entry name" value="SH3-like_dom_sf"/>
</dbReference>
<dbReference type="PROSITE" id="PS50003">
    <property type="entry name" value="PH_DOMAIN"/>
    <property type="match status" value="1"/>
</dbReference>
<dbReference type="CDD" id="cd08400">
    <property type="entry name" value="C2_Ras_p21A1"/>
    <property type="match status" value="1"/>
</dbReference>
<dbReference type="Pfam" id="PF00018">
    <property type="entry name" value="SH3_1"/>
    <property type="match status" value="1"/>
</dbReference>
<dbReference type="Pfam" id="PF00169">
    <property type="entry name" value="PH"/>
    <property type="match status" value="1"/>
</dbReference>
<sequence>MDAEVRNEDRGTAPSGTGVTVTDGSRGPDSTHFPFYPKTSRVRVSDFRQQPSRTSPDGLPDLMIYPVVGEELSAAGSGGQPAAHGSGSSGTAGGGCYSPTSEGPDSRMSPTSAGLDGPSVFPPLPPPPPPPPGYGAHGSVDESDQQDGPEYEEEEAVFSLSAPPTNQWYHGKLDRTIAEERLRQARTPGSYLIRESDRRPGSFVLSFLSMTNVVNHFRIIAMCGDYYIGGRRFSSLSDLIGYYSYVSCLLKGEKLLSPVAPPEPVEDRRRVRAILPYTKVPETDEISFLKGDMFIVHNELEDGWMWVTNVRTEEQGLIVDDLVEEVHYEGMGQVCSFLVRPSDNTPGDYSLFFRTNENIQRFKICPTPNNQYMMGGRYYNSVDDIIEHYRKEQIVEGYNLKDPVSVQQQEQVLSDSVDGREIYNTIRRKTKDAFYKNIVKKGYLLFNKGKGKRWKNLYFILEGNDAQLIYFESEKRATKPKGLIDLSVCSVYGVHESLFGRPNCFQIVVQHFSEEQYIFYFAGDIPEQAQDWMKCLQTFCSNLRKPAQAPSNKRLRQVSSLVLYVEEAHKLPIKHFTNPYCNIYLNSVQVAKTHPREGQNPVFTEEFIFDDLSSEINRFEISLSNKTKKSKENDILFMRCQLNRLQRGQMIDEWFPLSSHVPLKGIEPGTLRVRARYSMEKIMPEEEYNEFKELILQKDFHVIYALAHVCGQDRTLLASLLLKIFRHERVEAPLLRTLNDREINMEDEATTLFRATTLASTLMEQYMKATATPFVHHALKDTILKIMESKQSCELNPSKLEKNEDVNLNLTHLLTILSELVEKIFMAAEILPPTLRFIYGCLQKSVQQKWSTNTTMRTRVVSGFVFLRLICPAILNPRMFNIIADPPSPTAGRTLTLVAKSVQNLANLVEFGAKEPYMEGVNPFIKNNKQRMIMFLDELGNVPDLPDATEHFRTDLSRDLAALHEICATHSDELRTLSNERGAQQHVLKKLLAITELLQQKQAHYVSNSNR</sequence>
<evidence type="ECO:0000256" key="14">
    <source>
        <dbReference type="PROSITE-ProRule" id="PRU00191"/>
    </source>
</evidence>
<dbReference type="CDD" id="cd13260">
    <property type="entry name" value="PH_RASA1"/>
    <property type="match status" value="1"/>
</dbReference>
<dbReference type="FunFam" id="1.10.506.10:FF:000007">
    <property type="entry name" value="RAS p21 protein activator 1"/>
    <property type="match status" value="1"/>
</dbReference>
<dbReference type="InterPro" id="IPR001936">
    <property type="entry name" value="RasGAP_dom"/>
</dbReference>
<dbReference type="Gene3D" id="3.30.505.10">
    <property type="entry name" value="SH2 domain"/>
    <property type="match status" value="2"/>
</dbReference>
<dbReference type="InterPro" id="IPR036860">
    <property type="entry name" value="SH2_dom_sf"/>
</dbReference>
<dbReference type="SMART" id="SM00326">
    <property type="entry name" value="SH3"/>
    <property type="match status" value="1"/>
</dbReference>
<dbReference type="Gene3D" id="1.10.506.10">
    <property type="entry name" value="GTPase Activation - p120gap, domain 1"/>
    <property type="match status" value="2"/>
</dbReference>
<evidence type="ECO:0000256" key="13">
    <source>
        <dbReference type="ARBA" id="ARBA00081159"/>
    </source>
</evidence>
<dbReference type="PROSITE" id="PS00509">
    <property type="entry name" value="RAS_GTPASE_ACTIV_1"/>
    <property type="match status" value="1"/>
</dbReference>
<dbReference type="GO" id="GO:0005737">
    <property type="term" value="C:cytoplasm"/>
    <property type="evidence" value="ECO:0007669"/>
    <property type="project" value="UniProtKB-SubCell"/>
</dbReference>
<feature type="domain" description="C2" evidence="20">
    <location>
        <begin position="542"/>
        <end position="655"/>
    </location>
</feature>
<evidence type="ECO:0000256" key="1">
    <source>
        <dbReference type="ARBA" id="ARBA00004496"/>
    </source>
</evidence>
<dbReference type="PROSITE" id="PS50002">
    <property type="entry name" value="SH3"/>
    <property type="match status" value="1"/>
</dbReference>
<dbReference type="Pfam" id="PF00168">
    <property type="entry name" value="C2"/>
    <property type="match status" value="1"/>
</dbReference>
<feature type="compositionally biased region" description="Pro residues" evidence="16">
    <location>
        <begin position="120"/>
        <end position="133"/>
    </location>
</feature>
<dbReference type="FunFam" id="2.30.29.30:FF:000090">
    <property type="entry name" value="RAS p21 protein activator 1"/>
    <property type="match status" value="1"/>
</dbReference>
<dbReference type="InterPro" id="IPR001452">
    <property type="entry name" value="SH3_domain"/>
</dbReference>
<feature type="compositionally biased region" description="Acidic residues" evidence="16">
    <location>
        <begin position="141"/>
        <end position="156"/>
    </location>
</feature>
<comment type="subunit">
    <text evidence="10">Interacts with SQSTM1. Interacts with SPSB1; the interaction does not promote degradation. Interacts with CAV2 (tyrosine phosphorylated form). Directly interacts with NCK1. Interacts with PDGFRB (tyrosine phosphorylated). Interacts (via SH2 domain) with the 'Tyr-9' phosphorylated form of PDPK1. Interacts with tyrosine-phosphorylated EPHB4.</text>
</comment>
<evidence type="ECO:0000259" key="18">
    <source>
        <dbReference type="PROSITE" id="PS50002"/>
    </source>
</evidence>
<dbReference type="InterPro" id="IPR035892">
    <property type="entry name" value="C2_domain_sf"/>
</dbReference>
<reference evidence="22" key="3">
    <citation type="submission" date="2025-09" db="UniProtKB">
        <authorList>
            <consortium name="Ensembl"/>
        </authorList>
    </citation>
    <scope>IDENTIFICATION</scope>
</reference>
<dbReference type="InterPro" id="IPR001849">
    <property type="entry name" value="PH_domain"/>
</dbReference>
<reference evidence="22 23" key="1">
    <citation type="submission" date="2020-10" db="EMBL/GenBank/DDBJ databases">
        <title>Pygocentrus nattereri (red-bellied piranha) genome, fPygNat1, primary haplotype.</title>
        <authorList>
            <person name="Myers G."/>
            <person name="Meyer A."/>
            <person name="Karagic N."/>
            <person name="Pippel M."/>
            <person name="Winkler S."/>
            <person name="Tracey A."/>
            <person name="Wood J."/>
            <person name="Formenti G."/>
            <person name="Howe K."/>
            <person name="Fedrigo O."/>
            <person name="Jarvis E.D."/>
        </authorList>
    </citation>
    <scope>NUCLEOTIDE SEQUENCE [LARGE SCALE GENOMIC DNA]</scope>
</reference>
<evidence type="ECO:0000259" key="21">
    <source>
        <dbReference type="PROSITE" id="PS50018"/>
    </source>
</evidence>
<dbReference type="SMART" id="SM00239">
    <property type="entry name" value="C2"/>
    <property type="match status" value="1"/>
</dbReference>
<dbReference type="PANTHER" id="PTHR10194">
    <property type="entry name" value="RAS GTPASE-ACTIVATING PROTEINS"/>
    <property type="match status" value="1"/>
</dbReference>
<keyword evidence="7" id="KW-0007">Acetylation</keyword>
<keyword evidence="8 14" id="KW-0727">SH2 domain</keyword>
<feature type="region of interest" description="Disordered" evidence="16">
    <location>
        <begin position="1"/>
        <end position="159"/>
    </location>
</feature>
<dbReference type="InterPro" id="IPR008936">
    <property type="entry name" value="Rho_GTPase_activation_prot"/>
</dbReference>
<name>A0AAR2L9H9_PYGNA</name>
<keyword evidence="9" id="KW-0449">Lipoprotein</keyword>
<dbReference type="CDD" id="cd05391">
    <property type="entry name" value="RasGAP_p120GAP"/>
    <property type="match status" value="1"/>
</dbReference>
<dbReference type="GO" id="GO:0019899">
    <property type="term" value="F:enzyme binding"/>
    <property type="evidence" value="ECO:0007669"/>
    <property type="project" value="UniProtKB-ARBA"/>
</dbReference>
<dbReference type="Gene3D" id="2.30.30.40">
    <property type="entry name" value="SH3 Domains"/>
    <property type="match status" value="1"/>
</dbReference>
<dbReference type="Pfam" id="PF00616">
    <property type="entry name" value="RasGAP"/>
    <property type="match status" value="1"/>
</dbReference>
<keyword evidence="2 15" id="KW-0728">SH3 domain</keyword>
<feature type="domain" description="SH3" evidence="18">
    <location>
        <begin position="266"/>
        <end position="328"/>
    </location>
</feature>
<dbReference type="PROSITE" id="PS50004">
    <property type="entry name" value="C2"/>
    <property type="match status" value="1"/>
</dbReference>
<evidence type="ECO:0000256" key="15">
    <source>
        <dbReference type="PROSITE-ProRule" id="PRU00192"/>
    </source>
</evidence>
<accession>A0AAR2L9H9</accession>
<feature type="compositionally biased region" description="Polar residues" evidence="16">
    <location>
        <begin position="14"/>
        <end position="23"/>
    </location>
</feature>
<feature type="domain" description="SH2" evidence="17">
    <location>
        <begin position="168"/>
        <end position="259"/>
    </location>
</feature>
<feature type="compositionally biased region" description="Polar residues" evidence="16">
    <location>
        <begin position="98"/>
        <end position="112"/>
    </location>
</feature>
<dbReference type="SUPFAM" id="SSF48350">
    <property type="entry name" value="GTPase activation domain, GAP"/>
    <property type="match status" value="1"/>
</dbReference>
<dbReference type="CDD" id="cd11788">
    <property type="entry name" value="SH3_RasGAP"/>
    <property type="match status" value="1"/>
</dbReference>
<feature type="domain" description="PH" evidence="19">
    <location>
        <begin position="437"/>
        <end position="541"/>
    </location>
</feature>
<evidence type="ECO:0000256" key="8">
    <source>
        <dbReference type="ARBA" id="ARBA00022999"/>
    </source>
</evidence>
<keyword evidence="4" id="KW-0963">Cytoplasm</keyword>
<feature type="compositionally biased region" description="Gly residues" evidence="16">
    <location>
        <begin position="87"/>
        <end position="96"/>
    </location>
</feature>
<dbReference type="AlphaFoldDB" id="A0AAR2L9H9"/>
<dbReference type="FunFam" id="2.30.30.40:FF:000050">
    <property type="entry name" value="RAS p21 protein activator 1"/>
    <property type="match status" value="1"/>
</dbReference>
<dbReference type="Gene3D" id="2.60.40.150">
    <property type="entry name" value="C2 domain"/>
    <property type="match status" value="1"/>
</dbReference>
<dbReference type="SUPFAM" id="SSF50729">
    <property type="entry name" value="PH domain-like"/>
    <property type="match status" value="1"/>
</dbReference>
<dbReference type="SUPFAM" id="SSF55550">
    <property type="entry name" value="SH2 domain"/>
    <property type="match status" value="2"/>
</dbReference>
<evidence type="ECO:0000256" key="7">
    <source>
        <dbReference type="ARBA" id="ARBA00022990"/>
    </source>
</evidence>
<dbReference type="Ensembl" id="ENSPNAT00000051693.1">
    <property type="protein sequence ID" value="ENSPNAP00000073200.1"/>
    <property type="gene ID" value="ENSPNAG00000025095.2"/>
</dbReference>
<keyword evidence="6" id="KW-0677">Repeat</keyword>
<dbReference type="SMART" id="SM00233">
    <property type="entry name" value="PH"/>
    <property type="match status" value="1"/>
</dbReference>
<dbReference type="InterPro" id="IPR000008">
    <property type="entry name" value="C2_dom"/>
</dbReference>
<dbReference type="PANTHER" id="PTHR10194:SF146">
    <property type="entry name" value="RAS GTPASE-ACTIVATING PROTEIN 1"/>
    <property type="match status" value="1"/>
</dbReference>
<protein>
    <recommendedName>
        <fullName evidence="11">Ras GTPase-activating protein 1</fullName>
    </recommendedName>
    <alternativeName>
        <fullName evidence="12">Ras p21 protein activator</fullName>
    </alternativeName>
    <alternativeName>
        <fullName evidence="13">p120GAP</fullName>
    </alternativeName>
</protein>
<dbReference type="SMART" id="SM00323">
    <property type="entry name" value="RasGAP"/>
    <property type="match status" value="1"/>
</dbReference>
<organism evidence="22 23">
    <name type="scientific">Pygocentrus nattereri</name>
    <name type="common">Red-bellied piranha</name>
    <dbReference type="NCBI Taxonomy" id="42514"/>
    <lineage>
        <taxon>Eukaryota</taxon>
        <taxon>Metazoa</taxon>
        <taxon>Chordata</taxon>
        <taxon>Craniata</taxon>
        <taxon>Vertebrata</taxon>
        <taxon>Euteleostomi</taxon>
        <taxon>Actinopterygii</taxon>
        <taxon>Neopterygii</taxon>
        <taxon>Teleostei</taxon>
        <taxon>Ostariophysi</taxon>
        <taxon>Characiformes</taxon>
        <taxon>Characoidei</taxon>
        <taxon>Pygocentrus</taxon>
    </lineage>
</organism>
<dbReference type="SUPFAM" id="SSF49562">
    <property type="entry name" value="C2 domain (Calcium/lipid-binding domain, CaLB)"/>
    <property type="match status" value="1"/>
</dbReference>
<dbReference type="SUPFAM" id="SSF50044">
    <property type="entry name" value="SH3-domain"/>
    <property type="match status" value="1"/>
</dbReference>
<feature type="domain" description="Ras-GAP" evidence="21">
    <location>
        <begin position="713"/>
        <end position="907"/>
    </location>
</feature>
<dbReference type="GeneTree" id="ENSGT00940000155846"/>
<feature type="domain" description="SH2" evidence="17">
    <location>
        <begin position="304"/>
        <end position="404"/>
    </location>
</feature>
<comment type="subcellular location">
    <subcellularLocation>
        <location evidence="1">Cytoplasm</location>
    </subcellularLocation>
</comment>
<dbReference type="Gene3D" id="2.30.29.30">
    <property type="entry name" value="Pleckstrin-homology domain (PH domain)/Phosphotyrosine-binding domain (PTB)"/>
    <property type="match status" value="1"/>
</dbReference>
<dbReference type="PROSITE" id="PS50018">
    <property type="entry name" value="RAS_GTPASE_ACTIV_2"/>
    <property type="match status" value="1"/>
</dbReference>
<dbReference type="PRINTS" id="PR00401">
    <property type="entry name" value="SH2DOMAIN"/>
</dbReference>
<evidence type="ECO:0000259" key="20">
    <source>
        <dbReference type="PROSITE" id="PS50004"/>
    </source>
</evidence>
<dbReference type="InterPro" id="IPR011993">
    <property type="entry name" value="PH-like_dom_sf"/>
</dbReference>
<dbReference type="Pfam" id="PF00017">
    <property type="entry name" value="SH2"/>
    <property type="match status" value="2"/>
</dbReference>
<dbReference type="PROSITE" id="PS50001">
    <property type="entry name" value="SH2"/>
    <property type="match status" value="2"/>
</dbReference>
<keyword evidence="3" id="KW-0343">GTPase activation</keyword>
<proteinExistence type="predicted"/>
<feature type="compositionally biased region" description="Basic and acidic residues" evidence="16">
    <location>
        <begin position="1"/>
        <end position="11"/>
    </location>
</feature>
<dbReference type="InterPro" id="IPR039360">
    <property type="entry name" value="Ras_GTPase"/>
</dbReference>
<keyword evidence="5" id="KW-0597">Phosphoprotein</keyword>
<keyword evidence="23" id="KW-1185">Reference proteome</keyword>
<evidence type="ECO:0000259" key="17">
    <source>
        <dbReference type="PROSITE" id="PS50001"/>
    </source>
</evidence>
<evidence type="ECO:0000256" key="12">
    <source>
        <dbReference type="ARBA" id="ARBA00081093"/>
    </source>
</evidence>
<evidence type="ECO:0000256" key="9">
    <source>
        <dbReference type="ARBA" id="ARBA00023288"/>
    </source>
</evidence>
<evidence type="ECO:0000256" key="2">
    <source>
        <dbReference type="ARBA" id="ARBA00022443"/>
    </source>
</evidence>